<gene>
    <name evidence="2" type="ORF">GCM10017653_27110</name>
</gene>
<protein>
    <recommendedName>
        <fullName evidence="4">DUF992 domain-containing protein</fullName>
    </recommendedName>
</protein>
<comment type="caution">
    <text evidence="2">The sequence shown here is derived from an EMBL/GenBank/DDBJ whole genome shotgun (WGS) entry which is preliminary data.</text>
</comment>
<evidence type="ECO:0008006" key="4">
    <source>
        <dbReference type="Google" id="ProtNLM"/>
    </source>
</evidence>
<dbReference type="AlphaFoldDB" id="A0A9W6NBL3"/>
<accession>A0A9W6NBL3</accession>
<dbReference type="InterPro" id="IPR009333">
    <property type="entry name" value="DUF992"/>
</dbReference>
<dbReference type="Pfam" id="PF06186">
    <property type="entry name" value="DUF992"/>
    <property type="match status" value="1"/>
</dbReference>
<evidence type="ECO:0000313" key="3">
    <source>
        <dbReference type="Proteomes" id="UP001143330"/>
    </source>
</evidence>
<name>A0A9W6NBL3_9HYPH</name>
<sequence length="164" mass="16997">MFRKYVTLGVFAATLAAGFGGVLATPASAQQINRVQVGTLECTGSRSVSFIIGSKRTLDCRFVTRRGARYAYEGTIRRWGLDVGVTGRNALIWGVFAPTTRIDSSDLAGRYAGVSGSVALGVGVGGNALLGGSQNTIALQPFSVEGQTGVNLAVGVGDLTLRPN</sequence>
<evidence type="ECO:0000256" key="1">
    <source>
        <dbReference type="SAM" id="SignalP"/>
    </source>
</evidence>
<proteinExistence type="predicted"/>
<dbReference type="Proteomes" id="UP001143330">
    <property type="component" value="Unassembled WGS sequence"/>
</dbReference>
<feature type="signal peptide" evidence="1">
    <location>
        <begin position="1"/>
        <end position="24"/>
    </location>
</feature>
<organism evidence="2 3">
    <name type="scientific">Ancylobacter defluvii</name>
    <dbReference type="NCBI Taxonomy" id="1282440"/>
    <lineage>
        <taxon>Bacteria</taxon>
        <taxon>Pseudomonadati</taxon>
        <taxon>Pseudomonadota</taxon>
        <taxon>Alphaproteobacteria</taxon>
        <taxon>Hyphomicrobiales</taxon>
        <taxon>Xanthobacteraceae</taxon>
        <taxon>Ancylobacter</taxon>
    </lineage>
</organism>
<dbReference type="RefSeq" id="WP_213364517.1">
    <property type="nucleotide sequence ID" value="NZ_BSFM01000014.1"/>
</dbReference>
<feature type="chain" id="PRO_5040884774" description="DUF992 domain-containing protein" evidence="1">
    <location>
        <begin position="25"/>
        <end position="164"/>
    </location>
</feature>
<evidence type="ECO:0000313" key="2">
    <source>
        <dbReference type="EMBL" id="GLK84641.1"/>
    </source>
</evidence>
<dbReference type="EMBL" id="BSFM01000014">
    <property type="protein sequence ID" value="GLK84641.1"/>
    <property type="molecule type" value="Genomic_DNA"/>
</dbReference>
<reference evidence="2" key="2">
    <citation type="submission" date="2023-01" db="EMBL/GenBank/DDBJ databases">
        <authorList>
            <person name="Sun Q."/>
            <person name="Evtushenko L."/>
        </authorList>
    </citation>
    <scope>NUCLEOTIDE SEQUENCE</scope>
    <source>
        <strain evidence="2">VKM B-2789</strain>
    </source>
</reference>
<reference evidence="2" key="1">
    <citation type="journal article" date="2014" name="Int. J. Syst. Evol. Microbiol.">
        <title>Complete genome sequence of Corynebacterium casei LMG S-19264T (=DSM 44701T), isolated from a smear-ripened cheese.</title>
        <authorList>
            <consortium name="US DOE Joint Genome Institute (JGI-PGF)"/>
            <person name="Walter F."/>
            <person name="Albersmeier A."/>
            <person name="Kalinowski J."/>
            <person name="Ruckert C."/>
        </authorList>
    </citation>
    <scope>NUCLEOTIDE SEQUENCE</scope>
    <source>
        <strain evidence="2">VKM B-2789</strain>
    </source>
</reference>
<keyword evidence="1" id="KW-0732">Signal</keyword>
<keyword evidence="3" id="KW-1185">Reference proteome</keyword>